<dbReference type="PANTHER" id="PTHR46825">
    <property type="entry name" value="D-ALANYL-D-ALANINE-CARBOXYPEPTIDASE/ENDOPEPTIDASE AMPH"/>
    <property type="match status" value="1"/>
</dbReference>
<dbReference type="Gene3D" id="3.40.710.10">
    <property type="entry name" value="DD-peptidase/beta-lactamase superfamily"/>
    <property type="match status" value="1"/>
</dbReference>
<dbReference type="Gene3D" id="2.40.128.600">
    <property type="match status" value="1"/>
</dbReference>
<feature type="chain" id="PRO_5045416479" evidence="1">
    <location>
        <begin position="27"/>
        <end position="555"/>
    </location>
</feature>
<feature type="domain" description="Peptidase S12 Pab87-related C-terminal" evidence="3">
    <location>
        <begin position="440"/>
        <end position="545"/>
    </location>
</feature>
<dbReference type="InterPro" id="IPR050491">
    <property type="entry name" value="AmpC-like"/>
</dbReference>
<dbReference type="InterPro" id="IPR021860">
    <property type="entry name" value="Peptidase_S12_Pab87-rel_C"/>
</dbReference>
<dbReference type="SUPFAM" id="SSF56601">
    <property type="entry name" value="beta-lactamase/transpeptidase-like"/>
    <property type="match status" value="1"/>
</dbReference>
<reference evidence="5" key="1">
    <citation type="journal article" date="2019" name="Int. J. Syst. Evol. Microbiol.">
        <title>The Global Catalogue of Microorganisms (GCM) 10K type strain sequencing project: providing services to taxonomists for standard genome sequencing and annotation.</title>
        <authorList>
            <consortium name="The Broad Institute Genomics Platform"/>
            <consortium name="The Broad Institute Genome Sequencing Center for Infectious Disease"/>
            <person name="Wu L."/>
            <person name="Ma J."/>
        </authorList>
    </citation>
    <scope>NUCLEOTIDE SEQUENCE [LARGE SCALE GENOMIC DNA]</scope>
    <source>
        <strain evidence="5">KCTC 42211</strain>
    </source>
</reference>
<dbReference type="InterPro" id="IPR012338">
    <property type="entry name" value="Beta-lactam/transpept-like"/>
</dbReference>
<accession>A0ABV7UXI6</accession>
<organism evidence="4 5">
    <name type="scientific">Luteimonas notoginsengisoli</name>
    <dbReference type="NCBI Taxonomy" id="1578200"/>
    <lineage>
        <taxon>Bacteria</taxon>
        <taxon>Pseudomonadati</taxon>
        <taxon>Pseudomonadota</taxon>
        <taxon>Gammaproteobacteria</taxon>
        <taxon>Lysobacterales</taxon>
        <taxon>Lysobacteraceae</taxon>
        <taxon>Luteimonas</taxon>
    </lineage>
</organism>
<feature type="domain" description="Beta-lactamase-related" evidence="2">
    <location>
        <begin position="54"/>
        <end position="397"/>
    </location>
</feature>
<evidence type="ECO:0000256" key="1">
    <source>
        <dbReference type="SAM" id="SignalP"/>
    </source>
</evidence>
<dbReference type="Proteomes" id="UP001595724">
    <property type="component" value="Unassembled WGS sequence"/>
</dbReference>
<protein>
    <submittedName>
        <fullName evidence="4">Serine hydrolase</fullName>
    </submittedName>
</protein>
<sequence>MPVASTLPRSACLALLLALSCGTVFAAPPAAPPAAPVAAAVDAAPVPADLQDLDAYVERVREQFDVPGIAVAIVKDGQVVLERGYGVRELGKPDKVDAHTQFAIASNTKAFTAASISILADEGKLKLDDRVIDHLPWFRMSDAYITREMRVRDLLAHRSGLGLGAGDLLFWPTTTYTAREVAERLRDVPISGGFRERYAYDNILFGVAQQVIEQASGMSYEQFLRTRIFGPLGMAETRFNADYLKPGDNVATGHAKFDFKDLKPVAPLTWSNVAGAGGIYSSVHDLAKWMRVQLDGGVISGEGDDAKRLFSAERQKEMWSVLTPIPISDPSVPELAATKPSFLGYGEGWVLTDYRGRKLVYHTGGWPGMVSRLTLVPGEDLGVVVLTSAEVGSAFNAITMRVLDAYLGAPRTDWVAAYAAAAAKSQAKADESWQKHEAARDAGSRPSLPLDGYAGTYRDPWYGDVAITRSGQGLQIQFSKTPQLLGDLEHWQHDTFIVRWRDRGLNADAFLTFSLDPDGRIVEARMVPISPQTDFSFDFQDLRLAPVKDQVAARP</sequence>
<evidence type="ECO:0000313" key="4">
    <source>
        <dbReference type="EMBL" id="MFC3661303.1"/>
    </source>
</evidence>
<dbReference type="GO" id="GO:0016787">
    <property type="term" value="F:hydrolase activity"/>
    <property type="evidence" value="ECO:0007669"/>
    <property type="project" value="UniProtKB-KW"/>
</dbReference>
<dbReference type="RefSeq" id="WP_386712473.1">
    <property type="nucleotide sequence ID" value="NZ_JBHRYF010000014.1"/>
</dbReference>
<dbReference type="Pfam" id="PF00144">
    <property type="entry name" value="Beta-lactamase"/>
    <property type="match status" value="1"/>
</dbReference>
<gene>
    <name evidence="4" type="ORF">ACFOM9_14670</name>
</gene>
<keyword evidence="5" id="KW-1185">Reference proteome</keyword>
<dbReference type="InterPro" id="IPR001466">
    <property type="entry name" value="Beta-lactam-related"/>
</dbReference>
<proteinExistence type="predicted"/>
<evidence type="ECO:0000259" key="3">
    <source>
        <dbReference type="Pfam" id="PF11954"/>
    </source>
</evidence>
<keyword evidence="4" id="KW-0378">Hydrolase</keyword>
<feature type="signal peptide" evidence="1">
    <location>
        <begin position="1"/>
        <end position="26"/>
    </location>
</feature>
<dbReference type="EMBL" id="JBHRYF010000014">
    <property type="protein sequence ID" value="MFC3661303.1"/>
    <property type="molecule type" value="Genomic_DNA"/>
</dbReference>
<evidence type="ECO:0000313" key="5">
    <source>
        <dbReference type="Proteomes" id="UP001595724"/>
    </source>
</evidence>
<evidence type="ECO:0000259" key="2">
    <source>
        <dbReference type="Pfam" id="PF00144"/>
    </source>
</evidence>
<name>A0ABV7UXI6_9GAMM</name>
<keyword evidence="1" id="KW-0732">Signal</keyword>
<dbReference type="PANTHER" id="PTHR46825:SF15">
    <property type="entry name" value="BETA-LACTAMASE-RELATED DOMAIN-CONTAINING PROTEIN"/>
    <property type="match status" value="1"/>
</dbReference>
<comment type="caution">
    <text evidence="4">The sequence shown here is derived from an EMBL/GenBank/DDBJ whole genome shotgun (WGS) entry which is preliminary data.</text>
</comment>
<dbReference type="Pfam" id="PF11954">
    <property type="entry name" value="DUF3471"/>
    <property type="match status" value="1"/>
</dbReference>